<dbReference type="InterPro" id="IPR019594">
    <property type="entry name" value="Glu/Gly-bd"/>
</dbReference>
<evidence type="ECO:0000256" key="13">
    <source>
        <dbReference type="ARBA" id="ARBA00023303"/>
    </source>
</evidence>
<evidence type="ECO:0000313" key="20">
    <source>
        <dbReference type="EMBL" id="KAH0461422.1"/>
    </source>
</evidence>
<feature type="transmembrane region" description="Helical" evidence="17">
    <location>
        <begin position="583"/>
        <end position="601"/>
    </location>
</feature>
<evidence type="ECO:0000256" key="6">
    <source>
        <dbReference type="ARBA" id="ARBA00022729"/>
    </source>
</evidence>
<dbReference type="AlphaFoldDB" id="A0AAV7GZE1"/>
<comment type="subunit">
    <text evidence="3">May form heteromers.</text>
</comment>
<dbReference type="PANTHER" id="PTHR34836">
    <property type="entry name" value="OS06G0188250 PROTEIN"/>
    <property type="match status" value="1"/>
</dbReference>
<dbReference type="InterPro" id="IPR044440">
    <property type="entry name" value="GABAb_receptor_plant_PBP1"/>
</dbReference>
<dbReference type="EMBL" id="JAGFBR010000009">
    <property type="protein sequence ID" value="KAH0461422.1"/>
    <property type="molecule type" value="Genomic_DNA"/>
</dbReference>
<dbReference type="PIRSF" id="PIRSF037090">
    <property type="entry name" value="Iontro_Glu-like_rcpt_pln"/>
    <property type="match status" value="1"/>
</dbReference>
<dbReference type="FunFam" id="3.40.190.10:FF:000103">
    <property type="entry name" value="Glutamate receptor"/>
    <property type="match status" value="1"/>
</dbReference>
<evidence type="ECO:0000256" key="9">
    <source>
        <dbReference type="ARBA" id="ARBA00023136"/>
    </source>
</evidence>
<proteinExistence type="inferred from homology"/>
<evidence type="ECO:0000256" key="14">
    <source>
        <dbReference type="ARBA" id="ARBA00049638"/>
    </source>
</evidence>
<dbReference type="CDD" id="cd13686">
    <property type="entry name" value="GluR_Plant"/>
    <property type="match status" value="1"/>
</dbReference>
<dbReference type="InterPro" id="IPR017103">
    <property type="entry name" value="Iontropic_Glu_rcpt_pln"/>
</dbReference>
<dbReference type="Proteomes" id="UP000775213">
    <property type="component" value="Unassembled WGS sequence"/>
</dbReference>
<dbReference type="PANTHER" id="PTHR34836:SF1">
    <property type="entry name" value="OS09G0428600 PROTEIN"/>
    <property type="match status" value="1"/>
</dbReference>
<evidence type="ECO:0000259" key="19">
    <source>
        <dbReference type="SMART" id="SM00079"/>
    </source>
</evidence>
<dbReference type="GO" id="GO:0015276">
    <property type="term" value="F:ligand-gated monoatomic ion channel activity"/>
    <property type="evidence" value="ECO:0007669"/>
    <property type="project" value="InterPro"/>
</dbReference>
<accession>A0AAV7GZE1</accession>
<dbReference type="Gene3D" id="3.40.50.2300">
    <property type="match status" value="3"/>
</dbReference>
<organism evidence="20 21">
    <name type="scientific">Dendrobium chrysotoxum</name>
    <name type="common">Orchid</name>
    <dbReference type="NCBI Taxonomy" id="161865"/>
    <lineage>
        <taxon>Eukaryota</taxon>
        <taxon>Viridiplantae</taxon>
        <taxon>Streptophyta</taxon>
        <taxon>Embryophyta</taxon>
        <taxon>Tracheophyta</taxon>
        <taxon>Spermatophyta</taxon>
        <taxon>Magnoliopsida</taxon>
        <taxon>Liliopsida</taxon>
        <taxon>Asparagales</taxon>
        <taxon>Orchidaceae</taxon>
        <taxon>Epidendroideae</taxon>
        <taxon>Malaxideae</taxon>
        <taxon>Dendrobiinae</taxon>
        <taxon>Dendrobium</taxon>
    </lineage>
</organism>
<dbReference type="Gene3D" id="1.10.287.70">
    <property type="match status" value="1"/>
</dbReference>
<keyword evidence="12 15" id="KW-1071">Ligand-gated ion channel</keyword>
<dbReference type="SUPFAM" id="SSF53822">
    <property type="entry name" value="Periplasmic binding protein-like I"/>
    <property type="match status" value="1"/>
</dbReference>
<dbReference type="InterPro" id="IPR001828">
    <property type="entry name" value="ANF_lig-bd_rcpt"/>
</dbReference>
<comment type="function">
    <text evidence="14">Glutamate-gated receptor that probably acts as a non-selective cation channel. May be involved in light-signal transduction and calcium homeostasis via the regulation of calcium influx into cells.</text>
</comment>
<dbReference type="Pfam" id="PF10613">
    <property type="entry name" value="Lig_chan-Glu_bd"/>
    <property type="match status" value="1"/>
</dbReference>
<evidence type="ECO:0000256" key="12">
    <source>
        <dbReference type="ARBA" id="ARBA00023286"/>
    </source>
</evidence>
<sequence length="900" mass="100639">MAILNLLIILFLRTAAAQNEIVKPRFSPVHVGVVLDLSTPLGKISNTSISMAMDDFYDIHDNYTAKLVLHTKDCQEDFVKAVAAATDLLGTYQVQAIIGPQKSEQAMFMSELGKKTQVPIISFSATSPSLTSISNPYFIRTTLNDSAQVAAIATIIQAFGWRQAIPISDDTDYGRDILPYLFDALQQTGTHIPYHSVIALQATKDQIKEELYKLKTMQTRVFIIHMRVSVASRLLLLAMEAGMMDEGFVWIMTDGLTNLAESLSSSIIDSLQGAIGVKMYVPKSKKNESFAARWRKRFRQDHPDDTPAEMNNFALLAYDTVWALAIAAEKASVGNSDFITPYRDTKLPILESLEVSKNGRKLLEEILKCRFEGVSGKFKLINGQLQSSTFQIVNMVGTRERSLGFWDPKTGLSKQPKPKSGKTYSTLMTDLNQVVWPGESGSVPKGWNIPVSQKKLKILVPKSSFPEFVKVEKNASSNNTEVSGFSIEVFEAAVRNLPYALPLEYFAFESTSGQNAGTYDDLVMQVYNHSYDGAVGDINIRENRLQYVDFTLPYTETGVYMIVPFKKVQKNIWIFLKPWSKDLWFGAIAFFLYTGFVVWVMEHKANPEFSGSRTHQLGTILHFSFSTMVYAHREHLENVLSKLVLIIWLFVVLILTSSYTASLASMLTVQKLEPSVTDFHQLIKNGDNVGTTNGSFLVDLLKKLTFDEKKIIQYNSVEEFSEAMLKGSQNGGITAIFEGLPFVQLIIKQQCANFTVVGPILKNQGLAFAFPIGSPLVHDISRALLKVVEGEEITNIENKWLVNQTSCQIQGNAITSNHLDFNSFVGLFLITGTVSTCALSIFVIIFIHKNWHKLRSIGTENHIWRRFATSFNYYNNSRNLTLTAKPPNREISLQASVAAS</sequence>
<keyword evidence="6 18" id="KW-0732">Signal</keyword>
<dbReference type="FunFam" id="3.40.50.2300:FF:000310">
    <property type="entry name" value="Glutamate receptor"/>
    <property type="match status" value="1"/>
</dbReference>
<dbReference type="InterPro" id="IPR028082">
    <property type="entry name" value="Peripla_BP_I"/>
</dbReference>
<dbReference type="FunFam" id="3.40.50.2300:FF:000188">
    <property type="entry name" value="Glutamate receptor"/>
    <property type="match status" value="1"/>
</dbReference>
<reference evidence="20 21" key="1">
    <citation type="journal article" date="2021" name="Hortic Res">
        <title>Chromosome-scale assembly of the Dendrobium chrysotoxum genome enhances the understanding of orchid evolution.</title>
        <authorList>
            <person name="Zhang Y."/>
            <person name="Zhang G.Q."/>
            <person name="Zhang D."/>
            <person name="Liu X.D."/>
            <person name="Xu X.Y."/>
            <person name="Sun W.H."/>
            <person name="Yu X."/>
            <person name="Zhu X."/>
            <person name="Wang Z.W."/>
            <person name="Zhao X."/>
            <person name="Zhong W.Y."/>
            <person name="Chen H."/>
            <person name="Yin W.L."/>
            <person name="Huang T."/>
            <person name="Niu S.C."/>
            <person name="Liu Z.J."/>
        </authorList>
    </citation>
    <scope>NUCLEOTIDE SEQUENCE [LARGE SCALE GENOMIC DNA]</scope>
    <source>
        <strain evidence="20">Lindl</strain>
    </source>
</reference>
<evidence type="ECO:0000256" key="2">
    <source>
        <dbReference type="ARBA" id="ARBA00008685"/>
    </source>
</evidence>
<dbReference type="InterPro" id="IPR015683">
    <property type="entry name" value="Ionotropic_Glu_rcpt"/>
</dbReference>
<dbReference type="SMART" id="SM00079">
    <property type="entry name" value="PBPe"/>
    <property type="match status" value="1"/>
</dbReference>
<evidence type="ECO:0000256" key="16">
    <source>
        <dbReference type="PIRSR" id="PIRSR037090-50"/>
    </source>
</evidence>
<evidence type="ECO:0000256" key="17">
    <source>
        <dbReference type="SAM" id="Phobius"/>
    </source>
</evidence>
<evidence type="ECO:0000256" key="1">
    <source>
        <dbReference type="ARBA" id="ARBA00004141"/>
    </source>
</evidence>
<keyword evidence="5 17" id="KW-0812">Transmembrane</keyword>
<feature type="transmembrane region" description="Helical" evidence="17">
    <location>
        <begin position="643"/>
        <end position="667"/>
    </location>
</feature>
<feature type="domain" description="Ionotropic glutamate receptor C-terminal" evidence="19">
    <location>
        <begin position="457"/>
        <end position="803"/>
    </location>
</feature>
<keyword evidence="8 15" id="KW-0406">Ion transport</keyword>
<keyword evidence="4 15" id="KW-0813">Transport</keyword>
<evidence type="ECO:0000313" key="21">
    <source>
        <dbReference type="Proteomes" id="UP000775213"/>
    </source>
</evidence>
<evidence type="ECO:0000256" key="3">
    <source>
        <dbReference type="ARBA" id="ARBA00011095"/>
    </source>
</evidence>
<protein>
    <recommendedName>
        <fullName evidence="15">Glutamate receptor</fullName>
    </recommendedName>
</protein>
<dbReference type="Gene3D" id="3.40.190.10">
    <property type="entry name" value="Periplasmic binding protein-like II"/>
    <property type="match status" value="1"/>
</dbReference>
<evidence type="ECO:0000256" key="7">
    <source>
        <dbReference type="ARBA" id="ARBA00022989"/>
    </source>
</evidence>
<feature type="chain" id="PRO_5043865853" description="Glutamate receptor" evidence="18">
    <location>
        <begin position="18"/>
        <end position="900"/>
    </location>
</feature>
<evidence type="ECO:0000256" key="18">
    <source>
        <dbReference type="SAM" id="SignalP"/>
    </source>
</evidence>
<feature type="disulfide bond" evidence="16">
    <location>
        <begin position="751"/>
        <end position="807"/>
    </location>
</feature>
<gene>
    <name evidence="20" type="ORF">IEQ34_008997</name>
</gene>
<feature type="transmembrane region" description="Helical" evidence="17">
    <location>
        <begin position="824"/>
        <end position="847"/>
    </location>
</feature>
<dbReference type="Pfam" id="PF00060">
    <property type="entry name" value="Lig_chan"/>
    <property type="match status" value="1"/>
</dbReference>
<keyword evidence="7 17" id="KW-1133">Transmembrane helix</keyword>
<evidence type="ECO:0000256" key="8">
    <source>
        <dbReference type="ARBA" id="ARBA00023065"/>
    </source>
</evidence>
<dbReference type="Pfam" id="PF01094">
    <property type="entry name" value="ANF_receptor"/>
    <property type="match status" value="1"/>
</dbReference>
<name>A0AAV7GZE1_DENCH</name>
<keyword evidence="10 15" id="KW-0675">Receptor</keyword>
<keyword evidence="11" id="KW-0325">Glycoprotein</keyword>
<dbReference type="SUPFAM" id="SSF53850">
    <property type="entry name" value="Periplasmic binding protein-like II"/>
    <property type="match status" value="1"/>
</dbReference>
<dbReference type="CDD" id="cd19990">
    <property type="entry name" value="PBP1_GABAb_receptor_plant"/>
    <property type="match status" value="1"/>
</dbReference>
<comment type="caution">
    <text evidence="20">The sequence shown here is derived from an EMBL/GenBank/DDBJ whole genome shotgun (WGS) entry which is preliminary data.</text>
</comment>
<dbReference type="GO" id="GO:0016020">
    <property type="term" value="C:membrane"/>
    <property type="evidence" value="ECO:0007669"/>
    <property type="project" value="UniProtKB-SubCell"/>
</dbReference>
<evidence type="ECO:0000256" key="11">
    <source>
        <dbReference type="ARBA" id="ARBA00023180"/>
    </source>
</evidence>
<feature type="signal peptide" evidence="18">
    <location>
        <begin position="1"/>
        <end position="17"/>
    </location>
</feature>
<keyword evidence="13 15" id="KW-0407">Ion channel</keyword>
<keyword evidence="16" id="KW-1015">Disulfide bond</keyword>
<comment type="function">
    <text evidence="15">Glutamate-gated receptor that probably acts as non-selective cation channel.</text>
</comment>
<evidence type="ECO:0000256" key="15">
    <source>
        <dbReference type="PIRNR" id="PIRNR037090"/>
    </source>
</evidence>
<evidence type="ECO:0000256" key="4">
    <source>
        <dbReference type="ARBA" id="ARBA00022448"/>
    </source>
</evidence>
<comment type="similarity">
    <text evidence="2 15">Belongs to the glutamate-gated ion channel (TC 1.A.10.1) family.</text>
</comment>
<evidence type="ECO:0000256" key="10">
    <source>
        <dbReference type="ARBA" id="ARBA00023170"/>
    </source>
</evidence>
<comment type="subcellular location">
    <subcellularLocation>
        <location evidence="1">Membrane</location>
        <topology evidence="1">Multi-pass membrane protein</topology>
    </subcellularLocation>
</comment>
<keyword evidence="9 15" id="KW-0472">Membrane</keyword>
<dbReference type="InterPro" id="IPR001320">
    <property type="entry name" value="Iontro_rcpt_C"/>
</dbReference>
<evidence type="ECO:0000256" key="5">
    <source>
        <dbReference type="ARBA" id="ARBA00022692"/>
    </source>
</evidence>
<keyword evidence="21" id="KW-1185">Reference proteome</keyword>
<dbReference type="FunFam" id="1.10.287.70:FF:000037">
    <property type="entry name" value="Glutamate receptor"/>
    <property type="match status" value="1"/>
</dbReference>